<evidence type="ECO:0000256" key="2">
    <source>
        <dbReference type="ARBA" id="ARBA00022617"/>
    </source>
</evidence>
<keyword evidence="6 7" id="KW-0503">Monooxygenase</keyword>
<keyword evidence="5 7" id="KW-0408">Iron</keyword>
<dbReference type="InterPro" id="IPR002401">
    <property type="entry name" value="Cyt_P450_E_grp-I"/>
</dbReference>
<keyword evidence="2 7" id="KW-0349">Heme</keyword>
<keyword evidence="9" id="KW-0614">Plasmid</keyword>
<sequence>MTQPHPAPHTLPLPPRPEARPGDEGAASPLDTLPVLARAYGDMVLIGRTEQGAPMCLVSDPKLIEFIHVQTGRLFDKGYQNVPINTLLFGNGLVTSEGDFWLRQRRMVQPAFHRERIQAYGAVMVDAARRYVEGVRPGETRDVHSDMMHLTLDIITKTLFDLEMGERAEPFERAMNDMFEADVVLRTALRGGEENPGAFAAFQDATSRIDRFVADIIRERRAQGGEDRGDLLSTLLAAQDDERRGMTDQQLLDEAKNLIMAGHETTANTLTWAWWLLSRHPEAEKRLHEELGRELGGRVPTLADLPRLTYTNRVIQEAMRVIPPVWTVGRRAKTDMELGGFFIPAGTALIMSQWVVHHDPRWYDVPEEFQPERWAGDLEKHNPRYAFFPFGGGPRVCIGENFARMEAPLLLATIASRHAVRVLPEPPVEIEAAITLRPRHGLRATFEPRGPGTA</sequence>
<evidence type="ECO:0000256" key="3">
    <source>
        <dbReference type="ARBA" id="ARBA00022723"/>
    </source>
</evidence>
<protein>
    <submittedName>
        <fullName evidence="9">Cytochrome P450</fullName>
    </submittedName>
</protein>
<gene>
    <name evidence="9" type="ORF">DAETH_40400</name>
</gene>
<dbReference type="InterPro" id="IPR036396">
    <property type="entry name" value="Cyt_P450_sf"/>
</dbReference>
<dbReference type="PANTHER" id="PTHR24291">
    <property type="entry name" value="CYTOCHROME P450 FAMILY 4"/>
    <property type="match status" value="1"/>
</dbReference>
<dbReference type="EMBL" id="AP026562">
    <property type="protein sequence ID" value="BDP44071.1"/>
    <property type="molecule type" value="Genomic_DNA"/>
</dbReference>
<keyword evidence="3 7" id="KW-0479">Metal-binding</keyword>
<geneLocation type="plasmid" evidence="9 10">
    <name>pDAETH-2</name>
</geneLocation>
<evidence type="ECO:0000256" key="4">
    <source>
        <dbReference type="ARBA" id="ARBA00023002"/>
    </source>
</evidence>
<feature type="compositionally biased region" description="Pro residues" evidence="8">
    <location>
        <begin position="1"/>
        <end position="16"/>
    </location>
</feature>
<evidence type="ECO:0000256" key="1">
    <source>
        <dbReference type="ARBA" id="ARBA00010617"/>
    </source>
</evidence>
<evidence type="ECO:0000256" key="5">
    <source>
        <dbReference type="ARBA" id="ARBA00023004"/>
    </source>
</evidence>
<name>A0ABN6RLB0_9DEIO</name>
<dbReference type="InterPro" id="IPR050196">
    <property type="entry name" value="Cytochrome_P450_Monoox"/>
</dbReference>
<dbReference type="Gene3D" id="1.10.630.10">
    <property type="entry name" value="Cytochrome P450"/>
    <property type="match status" value="1"/>
</dbReference>
<accession>A0ABN6RLB0</accession>
<evidence type="ECO:0000256" key="8">
    <source>
        <dbReference type="SAM" id="MobiDB-lite"/>
    </source>
</evidence>
<evidence type="ECO:0000256" key="7">
    <source>
        <dbReference type="RuleBase" id="RU000461"/>
    </source>
</evidence>
<dbReference type="InterPro" id="IPR001128">
    <property type="entry name" value="Cyt_P450"/>
</dbReference>
<dbReference type="PANTHER" id="PTHR24291:SF50">
    <property type="entry name" value="BIFUNCTIONAL ALBAFLAVENONE MONOOXYGENASE_TERPENE SYNTHASE"/>
    <property type="match status" value="1"/>
</dbReference>
<dbReference type="Pfam" id="PF00067">
    <property type="entry name" value="p450"/>
    <property type="match status" value="1"/>
</dbReference>
<dbReference type="CDD" id="cd20620">
    <property type="entry name" value="CYP132-like"/>
    <property type="match status" value="1"/>
</dbReference>
<evidence type="ECO:0000256" key="6">
    <source>
        <dbReference type="ARBA" id="ARBA00023033"/>
    </source>
</evidence>
<evidence type="ECO:0000313" key="10">
    <source>
        <dbReference type="Proteomes" id="UP001064971"/>
    </source>
</evidence>
<reference evidence="9" key="1">
    <citation type="submission" date="2022-07" db="EMBL/GenBank/DDBJ databases">
        <title>Complete Genome Sequence of the Radioresistant Bacterium Deinococcus aetherius ST0316, Isolated from the Air Dust collected in Lower Stratosphere above Japan.</title>
        <authorList>
            <person name="Satoh K."/>
            <person name="Hagiwara K."/>
            <person name="Katsumata K."/>
            <person name="Kubo A."/>
            <person name="Yokobori S."/>
            <person name="Yamagishi A."/>
            <person name="Oono Y."/>
            <person name="Narumi I."/>
        </authorList>
    </citation>
    <scope>NUCLEOTIDE SEQUENCE</scope>
    <source>
        <strain evidence="9">ST0316</strain>
        <plasmid evidence="9">pDAETH-2</plasmid>
    </source>
</reference>
<dbReference type="PROSITE" id="PS00086">
    <property type="entry name" value="CYTOCHROME_P450"/>
    <property type="match status" value="1"/>
</dbReference>
<organism evidence="9 10">
    <name type="scientific">Deinococcus aetherius</name>
    <dbReference type="NCBI Taxonomy" id="200252"/>
    <lineage>
        <taxon>Bacteria</taxon>
        <taxon>Thermotogati</taxon>
        <taxon>Deinococcota</taxon>
        <taxon>Deinococci</taxon>
        <taxon>Deinococcales</taxon>
        <taxon>Deinococcaceae</taxon>
        <taxon>Deinococcus</taxon>
    </lineage>
</organism>
<proteinExistence type="inferred from homology"/>
<evidence type="ECO:0000313" key="9">
    <source>
        <dbReference type="EMBL" id="BDP44071.1"/>
    </source>
</evidence>
<dbReference type="PRINTS" id="PR00385">
    <property type="entry name" value="P450"/>
</dbReference>
<dbReference type="PRINTS" id="PR00463">
    <property type="entry name" value="EP450I"/>
</dbReference>
<dbReference type="RefSeq" id="WP_264778429.1">
    <property type="nucleotide sequence ID" value="NZ_AP026562.1"/>
</dbReference>
<dbReference type="Proteomes" id="UP001064971">
    <property type="component" value="Plasmid pDAETH-2"/>
</dbReference>
<keyword evidence="10" id="KW-1185">Reference proteome</keyword>
<comment type="similarity">
    <text evidence="1 7">Belongs to the cytochrome P450 family.</text>
</comment>
<keyword evidence="4 7" id="KW-0560">Oxidoreductase</keyword>
<dbReference type="SUPFAM" id="SSF48264">
    <property type="entry name" value="Cytochrome P450"/>
    <property type="match status" value="1"/>
</dbReference>
<feature type="region of interest" description="Disordered" evidence="8">
    <location>
        <begin position="1"/>
        <end position="29"/>
    </location>
</feature>
<dbReference type="InterPro" id="IPR017972">
    <property type="entry name" value="Cyt_P450_CS"/>
</dbReference>